<accession>A0A4U0FGX1</accession>
<dbReference type="SMART" id="SM00028">
    <property type="entry name" value="TPR"/>
    <property type="match status" value="12"/>
</dbReference>
<reference evidence="4 5" key="1">
    <citation type="submission" date="2019-04" db="EMBL/GenBank/DDBJ databases">
        <title>Cohnella sp. nov., isolated from soil.</title>
        <authorList>
            <person name="Kim W."/>
        </authorList>
    </citation>
    <scope>NUCLEOTIDE SEQUENCE [LARGE SCALE GENOMIC DNA]</scope>
    <source>
        <strain evidence="4 5">CAU 1483</strain>
    </source>
</reference>
<dbReference type="Pfam" id="PF00515">
    <property type="entry name" value="TPR_1"/>
    <property type="match status" value="1"/>
</dbReference>
<dbReference type="OrthoDB" id="2488002at2"/>
<dbReference type="PANTHER" id="PTHR44858:SF1">
    <property type="entry name" value="UDP-N-ACETYLGLUCOSAMINE--PEPTIDE N-ACETYLGLUCOSAMINYLTRANSFERASE SPINDLY-RELATED"/>
    <property type="match status" value="1"/>
</dbReference>
<proteinExistence type="predicted"/>
<dbReference type="InterPro" id="IPR011990">
    <property type="entry name" value="TPR-like_helical_dom_sf"/>
</dbReference>
<dbReference type="Pfam" id="PF13181">
    <property type="entry name" value="TPR_8"/>
    <property type="match status" value="2"/>
</dbReference>
<dbReference type="EMBL" id="SUPK01000001">
    <property type="protein sequence ID" value="TJY44181.1"/>
    <property type="molecule type" value="Genomic_DNA"/>
</dbReference>
<dbReference type="PROSITE" id="PS50005">
    <property type="entry name" value="TPR"/>
    <property type="match status" value="4"/>
</dbReference>
<dbReference type="InterPro" id="IPR019734">
    <property type="entry name" value="TPR_rpt"/>
</dbReference>
<dbReference type="SUPFAM" id="SSF48452">
    <property type="entry name" value="TPR-like"/>
    <property type="match status" value="3"/>
</dbReference>
<name>A0A4U0FGX1_9BACL</name>
<organism evidence="4 5">
    <name type="scientific">Cohnella pontilimi</name>
    <dbReference type="NCBI Taxonomy" id="2564100"/>
    <lineage>
        <taxon>Bacteria</taxon>
        <taxon>Bacillati</taxon>
        <taxon>Bacillota</taxon>
        <taxon>Bacilli</taxon>
        <taxon>Bacillales</taxon>
        <taxon>Paenibacillaceae</taxon>
        <taxon>Cohnella</taxon>
    </lineage>
</organism>
<dbReference type="Proteomes" id="UP000309673">
    <property type="component" value="Unassembled WGS sequence"/>
</dbReference>
<protein>
    <submittedName>
        <fullName evidence="4">Tetratricopeptide repeat protein</fullName>
    </submittedName>
</protein>
<sequence length="656" mass="76261">MFRYWARWMAHRSWRKGQRNRALRWFRQAGTSMLTPQDQVRYAGLLHESGDSDQALRILNALLLRNPDPAAHERRAHIFSEMGRDAEAIADLNEAIRLDPEPSMYWYARAIAHNEQGAYELAARDFTEALSRNDDTKISTYFELGSVYMKLGKIPEAEACYRLAAEDPELVIPHYHHRHAMVLEAMNRDEEALEAVRKAVRLYDTWRNMPDRGASEIKRRTNYSPAGVRSFLQGAEEEYGFRLYESRLLEKMECWDEALDALEAALSIYPGAAELLLRKGIMLRQSGRPQEAEKLFQDLKFQNPVWLPAYLELCTTYRQLEQADDAISILHEAKAHFPDNMIIRYWLADALREADRLEEARIENRFLTELEPGDPLNWKQKAEIAIDSDRYEEAVEAYTKAIELDDKADYYMRRSFTRYMIDRYEEAMMDIQAAVERDASLLLDSKTSYAMGELYTGMENWEMAEAEYSRAIATEPDNPQLYERRARCRNAADKLAEAIEDCNKGLALDASNARLLWLRGYLYYRMDEYEAALTDSLAYLLLRPVDPKGHYNMGLIYKQLSRWDDAIRSFTKVLELNPFEPQAYLERAKIRYHHSFDRINAADDLAQWLIYAGSTAGPADKTGPDLLAELPGFDDEMRQRAIEQFRNVYESGRYLS</sequence>
<dbReference type="PROSITE" id="PS50293">
    <property type="entry name" value="TPR_REGION"/>
    <property type="match status" value="1"/>
</dbReference>
<keyword evidence="2 3" id="KW-0802">TPR repeat</keyword>
<dbReference type="AlphaFoldDB" id="A0A4U0FGX1"/>
<dbReference type="Gene3D" id="1.25.40.10">
    <property type="entry name" value="Tetratricopeptide repeat domain"/>
    <property type="match status" value="5"/>
</dbReference>
<feature type="repeat" description="TPR" evidence="3">
    <location>
        <begin position="445"/>
        <end position="478"/>
    </location>
</feature>
<gene>
    <name evidence="4" type="ORF">E5161_01955</name>
</gene>
<dbReference type="GO" id="GO:0009279">
    <property type="term" value="C:cell outer membrane"/>
    <property type="evidence" value="ECO:0007669"/>
    <property type="project" value="TreeGrafter"/>
</dbReference>
<keyword evidence="5" id="KW-1185">Reference proteome</keyword>
<comment type="caution">
    <text evidence="4">The sequence shown here is derived from an EMBL/GenBank/DDBJ whole genome shotgun (WGS) entry which is preliminary data.</text>
</comment>
<dbReference type="Pfam" id="PF13432">
    <property type="entry name" value="TPR_16"/>
    <property type="match status" value="2"/>
</dbReference>
<evidence type="ECO:0000256" key="2">
    <source>
        <dbReference type="ARBA" id="ARBA00022803"/>
    </source>
</evidence>
<feature type="repeat" description="TPR" evidence="3">
    <location>
        <begin position="547"/>
        <end position="580"/>
    </location>
</feature>
<dbReference type="Pfam" id="PF14559">
    <property type="entry name" value="TPR_19"/>
    <property type="match status" value="2"/>
</dbReference>
<dbReference type="RefSeq" id="WP_136775905.1">
    <property type="nucleotide sequence ID" value="NZ_SUPK01000001.1"/>
</dbReference>
<evidence type="ECO:0000313" key="5">
    <source>
        <dbReference type="Proteomes" id="UP000309673"/>
    </source>
</evidence>
<feature type="repeat" description="TPR" evidence="3">
    <location>
        <begin position="69"/>
        <end position="102"/>
    </location>
</feature>
<dbReference type="PANTHER" id="PTHR44858">
    <property type="entry name" value="TETRATRICOPEPTIDE REPEAT PROTEIN 6"/>
    <property type="match status" value="1"/>
</dbReference>
<feature type="repeat" description="TPR" evidence="3">
    <location>
        <begin position="375"/>
        <end position="408"/>
    </location>
</feature>
<dbReference type="InterPro" id="IPR050498">
    <property type="entry name" value="Ycf3"/>
</dbReference>
<evidence type="ECO:0000313" key="4">
    <source>
        <dbReference type="EMBL" id="TJY44181.1"/>
    </source>
</evidence>
<keyword evidence="1" id="KW-0677">Repeat</keyword>
<evidence type="ECO:0000256" key="3">
    <source>
        <dbReference type="PROSITE-ProRule" id="PRU00339"/>
    </source>
</evidence>
<dbReference type="GO" id="GO:0046813">
    <property type="term" value="P:receptor-mediated virion attachment to host cell"/>
    <property type="evidence" value="ECO:0007669"/>
    <property type="project" value="TreeGrafter"/>
</dbReference>
<evidence type="ECO:0000256" key="1">
    <source>
        <dbReference type="ARBA" id="ARBA00022737"/>
    </source>
</evidence>